<dbReference type="Proteomes" id="UP000292262">
    <property type="component" value="Unassembled WGS sequence"/>
</dbReference>
<feature type="transmembrane region" description="Helical" evidence="2">
    <location>
        <begin position="63"/>
        <end position="85"/>
    </location>
</feature>
<dbReference type="EMBL" id="SGXE01000001">
    <property type="protein sequence ID" value="RZS98913.1"/>
    <property type="molecule type" value="Genomic_DNA"/>
</dbReference>
<gene>
    <name evidence="3" type="ORF">EV197_0114</name>
</gene>
<keyword evidence="2" id="KW-1133">Transmembrane helix</keyword>
<reference evidence="3 4" key="1">
    <citation type="submission" date="2019-02" db="EMBL/GenBank/DDBJ databases">
        <title>Genomic Encyclopedia of Type Strains, Phase IV (KMG-IV): sequencing the most valuable type-strain genomes for metagenomic binning, comparative biology and taxonomic classification.</title>
        <authorList>
            <person name="Goeker M."/>
        </authorList>
    </citation>
    <scope>NUCLEOTIDE SEQUENCE [LARGE SCALE GENOMIC DNA]</scope>
    <source>
        <strain evidence="3 4">DSM 17196</strain>
    </source>
</reference>
<name>A0A4Q7PEM7_9FLAO</name>
<evidence type="ECO:0000313" key="3">
    <source>
        <dbReference type="EMBL" id="RZS98913.1"/>
    </source>
</evidence>
<dbReference type="RefSeq" id="WP_130284786.1">
    <property type="nucleotide sequence ID" value="NZ_SGXE01000001.1"/>
</dbReference>
<accession>A0A4Q7PEM7</accession>
<protein>
    <submittedName>
        <fullName evidence="3">Uncharacterized protein</fullName>
    </submittedName>
</protein>
<comment type="caution">
    <text evidence="3">The sequence shown here is derived from an EMBL/GenBank/DDBJ whole genome shotgun (WGS) entry which is preliminary data.</text>
</comment>
<feature type="region of interest" description="Disordered" evidence="1">
    <location>
        <begin position="22"/>
        <end position="42"/>
    </location>
</feature>
<dbReference type="AlphaFoldDB" id="A0A4Q7PEM7"/>
<proteinExistence type="predicted"/>
<keyword evidence="2" id="KW-0812">Transmembrane</keyword>
<sequence>MSAGGGSGHNLSNLLRNSRRQKREAYDGWRASDKESQGIKKEPVSDELLQEIRHKLRKQRSTLFLKRLVACIIIFCAFITFIGYISMS</sequence>
<dbReference type="OrthoDB" id="1164942at2"/>
<keyword evidence="4" id="KW-1185">Reference proteome</keyword>
<evidence type="ECO:0000256" key="1">
    <source>
        <dbReference type="SAM" id="MobiDB-lite"/>
    </source>
</evidence>
<evidence type="ECO:0000256" key="2">
    <source>
        <dbReference type="SAM" id="Phobius"/>
    </source>
</evidence>
<keyword evidence="2" id="KW-0472">Membrane</keyword>
<evidence type="ECO:0000313" key="4">
    <source>
        <dbReference type="Proteomes" id="UP000292262"/>
    </source>
</evidence>
<feature type="compositionally biased region" description="Basic and acidic residues" evidence="1">
    <location>
        <begin position="23"/>
        <end position="42"/>
    </location>
</feature>
<organism evidence="3 4">
    <name type="scientific">Aquimarina brevivitae</name>
    <dbReference type="NCBI Taxonomy" id="323412"/>
    <lineage>
        <taxon>Bacteria</taxon>
        <taxon>Pseudomonadati</taxon>
        <taxon>Bacteroidota</taxon>
        <taxon>Flavobacteriia</taxon>
        <taxon>Flavobacteriales</taxon>
        <taxon>Flavobacteriaceae</taxon>
        <taxon>Aquimarina</taxon>
    </lineage>
</organism>